<keyword evidence="5" id="KW-0539">Nucleus</keyword>
<comment type="caution">
    <text evidence="7">The sequence shown here is derived from an EMBL/GenBank/DDBJ whole genome shotgun (WGS) entry which is preliminary data.</text>
</comment>
<sequence>MSKDQSGSSKRRKADSGLAINVSVPKPDTGASTPVFGLFPTSQPPAKTPFSIYTKSGALPNPKHPEPTVLAAETAEMEYESRNQMGVGMGGGQGESAGEGAGYSVQYMLGVHDPSANTLTLHAAPLHSFAPSIKSLKKFSSDSSAAELFSAQRATLGLAFGTKKAQRQLNAQERNKLNNESYGTGIASASLQSLLQSSIAASSSSLPTSIDVEHAANLSRPTIPPPNFDAVKPNDVYSISDVVTPSELATIDLGPLLSAPTFKDLNALLPFRRSKFISSHLRRLIPSRSSVEGSIPDPSKRDREKLNLVVHLSQLFAFRQATMGGRDSALERTKLQEKMTGASPAVVSALLERYTESQRMGNGEERRKMTGTTELKLLGYMLVVALKIDSWSTDVGVLAGDLGIGSKRVGELFRSLGCSLVTPSAEDCEKLIATRAAANKAEARKSKTAVLRTPLEFPKERRGAPKR</sequence>
<dbReference type="FunCoup" id="A0A1Y2FQW7">
    <property type="interactions" value="184"/>
</dbReference>
<dbReference type="AlphaFoldDB" id="A0A1Y2FQW7"/>
<evidence type="ECO:0000313" key="8">
    <source>
        <dbReference type="Proteomes" id="UP000193467"/>
    </source>
</evidence>
<evidence type="ECO:0000256" key="2">
    <source>
        <dbReference type="ARBA" id="ARBA00009430"/>
    </source>
</evidence>
<dbReference type="STRING" id="106004.A0A1Y2FQW7"/>
<proteinExistence type="inferred from homology"/>
<accession>A0A1Y2FQW7</accession>
<keyword evidence="3" id="KW-0240">DNA-directed RNA polymerase</keyword>
<evidence type="ECO:0000256" key="5">
    <source>
        <dbReference type="ARBA" id="ARBA00023242"/>
    </source>
</evidence>
<dbReference type="InterPro" id="IPR009668">
    <property type="entry name" value="RNA_pol-assoc_fac_A49-like"/>
</dbReference>
<name>A0A1Y2FQW7_9BASI</name>
<feature type="region of interest" description="Disordered" evidence="6">
    <location>
        <begin position="1"/>
        <end position="30"/>
    </location>
</feature>
<dbReference type="PANTHER" id="PTHR14440">
    <property type="entry name" value="DNA-DIRECTED RNA POLYMERASE I SUBUNIT RPA49"/>
    <property type="match status" value="1"/>
</dbReference>
<reference evidence="7 8" key="1">
    <citation type="submission" date="2016-07" db="EMBL/GenBank/DDBJ databases">
        <title>Pervasive Adenine N6-methylation of Active Genes in Fungi.</title>
        <authorList>
            <consortium name="DOE Joint Genome Institute"/>
            <person name="Mondo S.J."/>
            <person name="Dannebaum R.O."/>
            <person name="Kuo R.C."/>
            <person name="Labutti K."/>
            <person name="Haridas S."/>
            <person name="Kuo A."/>
            <person name="Salamov A."/>
            <person name="Ahrendt S.R."/>
            <person name="Lipzen A."/>
            <person name="Sullivan W."/>
            <person name="Andreopoulos W.B."/>
            <person name="Clum A."/>
            <person name="Lindquist E."/>
            <person name="Daum C."/>
            <person name="Ramamoorthy G.K."/>
            <person name="Gryganskyi A."/>
            <person name="Culley D."/>
            <person name="Magnuson J.K."/>
            <person name="James T.Y."/>
            <person name="O'Malley M.A."/>
            <person name="Stajich J.E."/>
            <person name="Spatafora J.W."/>
            <person name="Visel A."/>
            <person name="Grigoriev I.V."/>
        </authorList>
    </citation>
    <scope>NUCLEOTIDE SEQUENCE [LARGE SCALE GENOMIC DNA]</scope>
    <source>
        <strain evidence="7 8">62-1032</strain>
    </source>
</reference>
<evidence type="ECO:0000256" key="1">
    <source>
        <dbReference type="ARBA" id="ARBA00004604"/>
    </source>
</evidence>
<dbReference type="Pfam" id="PF06870">
    <property type="entry name" value="RNA_pol_I_A49"/>
    <property type="match status" value="1"/>
</dbReference>
<keyword evidence="4" id="KW-0804">Transcription</keyword>
<dbReference type="GO" id="GO:0000428">
    <property type="term" value="C:DNA-directed RNA polymerase complex"/>
    <property type="evidence" value="ECO:0007669"/>
    <property type="project" value="UniProtKB-KW"/>
</dbReference>
<dbReference type="InParanoid" id="A0A1Y2FQW7"/>
<comment type="subcellular location">
    <subcellularLocation>
        <location evidence="1">Nucleus</location>
        <location evidence="1">Nucleolus</location>
    </subcellularLocation>
</comment>
<dbReference type="GO" id="GO:0005730">
    <property type="term" value="C:nucleolus"/>
    <property type="evidence" value="ECO:0007669"/>
    <property type="project" value="UniProtKB-SubCell"/>
</dbReference>
<dbReference type="Proteomes" id="UP000193467">
    <property type="component" value="Unassembled WGS sequence"/>
</dbReference>
<dbReference type="GO" id="GO:0003677">
    <property type="term" value="F:DNA binding"/>
    <property type="evidence" value="ECO:0007669"/>
    <property type="project" value="InterPro"/>
</dbReference>
<evidence type="ECO:0000256" key="3">
    <source>
        <dbReference type="ARBA" id="ARBA00022478"/>
    </source>
</evidence>
<evidence type="ECO:0000313" key="7">
    <source>
        <dbReference type="EMBL" id="ORY85977.1"/>
    </source>
</evidence>
<comment type="similarity">
    <text evidence="2">Belongs to the eukaryotic RPA49/POLR1E RNA polymerase subunit family.</text>
</comment>
<dbReference type="OrthoDB" id="532500at2759"/>
<keyword evidence="8" id="KW-1185">Reference proteome</keyword>
<organism evidence="7 8">
    <name type="scientific">Leucosporidium creatinivorum</name>
    <dbReference type="NCBI Taxonomy" id="106004"/>
    <lineage>
        <taxon>Eukaryota</taxon>
        <taxon>Fungi</taxon>
        <taxon>Dikarya</taxon>
        <taxon>Basidiomycota</taxon>
        <taxon>Pucciniomycotina</taxon>
        <taxon>Microbotryomycetes</taxon>
        <taxon>Leucosporidiales</taxon>
        <taxon>Leucosporidium</taxon>
    </lineage>
</organism>
<dbReference type="EMBL" id="MCGR01000015">
    <property type="protein sequence ID" value="ORY85977.1"/>
    <property type="molecule type" value="Genomic_DNA"/>
</dbReference>
<protein>
    <submittedName>
        <fullName evidence="7">Rpa49 subunit specific to nuclear RNA polymerase I</fullName>
    </submittedName>
</protein>
<gene>
    <name evidence="7" type="ORF">BCR35DRAFT_277667</name>
</gene>
<evidence type="ECO:0000256" key="6">
    <source>
        <dbReference type="SAM" id="MobiDB-lite"/>
    </source>
</evidence>
<evidence type="ECO:0000256" key="4">
    <source>
        <dbReference type="ARBA" id="ARBA00023163"/>
    </source>
</evidence>
<dbReference type="GO" id="GO:0006351">
    <property type="term" value="P:DNA-templated transcription"/>
    <property type="evidence" value="ECO:0007669"/>
    <property type="project" value="InterPro"/>
</dbReference>